<keyword evidence="9 10" id="KW-0472">Membrane</keyword>
<evidence type="ECO:0000256" key="7">
    <source>
        <dbReference type="ARBA" id="ARBA00022949"/>
    </source>
</evidence>
<evidence type="ECO:0000256" key="4">
    <source>
        <dbReference type="ARBA" id="ARBA00022427"/>
    </source>
</evidence>
<dbReference type="PRINTS" id="PR01077">
    <property type="entry name" value="CLAUDIN"/>
</dbReference>
<dbReference type="GO" id="GO:0005886">
    <property type="term" value="C:plasma membrane"/>
    <property type="evidence" value="ECO:0007669"/>
    <property type="project" value="UniProtKB-SubCell"/>
</dbReference>
<evidence type="ECO:0000256" key="6">
    <source>
        <dbReference type="ARBA" id="ARBA00022692"/>
    </source>
</evidence>
<dbReference type="GeneID" id="117675987"/>
<evidence type="ECO:0000256" key="9">
    <source>
        <dbReference type="ARBA" id="ARBA00023136"/>
    </source>
</evidence>
<keyword evidence="7" id="KW-0965">Cell junction</keyword>
<dbReference type="Proteomes" id="UP001652622">
    <property type="component" value="Unplaced"/>
</dbReference>
<keyword evidence="4" id="KW-0796">Tight junction</keyword>
<dbReference type="GO" id="GO:0005198">
    <property type="term" value="F:structural molecule activity"/>
    <property type="evidence" value="ECO:0007669"/>
    <property type="project" value="InterPro"/>
</dbReference>
<proteinExistence type="inferred from homology"/>
<reference evidence="12" key="1">
    <citation type="submission" date="2025-08" db="UniProtKB">
        <authorList>
            <consortium name="RefSeq"/>
        </authorList>
    </citation>
    <scope>IDENTIFICATION</scope>
    <source>
        <tissue evidence="12">Blood</tissue>
    </source>
</reference>
<dbReference type="Pfam" id="PF13903">
    <property type="entry name" value="Claudin_2"/>
    <property type="match status" value="1"/>
</dbReference>
<keyword evidence="6 10" id="KW-0812">Transmembrane</keyword>
<keyword evidence="11" id="KW-1185">Reference proteome</keyword>
<gene>
    <name evidence="12" type="primary">LOC117675987</name>
</gene>
<keyword evidence="5" id="KW-1003">Cell membrane</keyword>
<accession>A0A6P9D5N3</accession>
<evidence type="ECO:0000313" key="11">
    <source>
        <dbReference type="Proteomes" id="UP001652622"/>
    </source>
</evidence>
<dbReference type="InterPro" id="IPR006187">
    <property type="entry name" value="Claudin"/>
</dbReference>
<comment type="subcellular location">
    <subcellularLocation>
        <location evidence="1">Cell junction</location>
        <location evidence="1">Tight junction</location>
    </subcellularLocation>
    <subcellularLocation>
        <location evidence="2">Cell membrane</location>
        <topology evidence="2">Multi-pass membrane protein</topology>
    </subcellularLocation>
</comment>
<protein>
    <submittedName>
        <fullName evidence="12">Claudin-4-like</fullName>
    </submittedName>
</protein>
<dbReference type="RefSeq" id="XP_034290982.1">
    <property type="nucleotide sequence ID" value="XM_034435091.2"/>
</dbReference>
<evidence type="ECO:0000256" key="2">
    <source>
        <dbReference type="ARBA" id="ARBA00004651"/>
    </source>
</evidence>
<evidence type="ECO:0000256" key="8">
    <source>
        <dbReference type="ARBA" id="ARBA00022989"/>
    </source>
</evidence>
<dbReference type="Gene3D" id="1.20.140.150">
    <property type="match status" value="1"/>
</dbReference>
<dbReference type="AlphaFoldDB" id="A0A6P9D5N3"/>
<dbReference type="OMA" id="IPVSWNF"/>
<sequence>MMDNLSYLQIRGAADPLPTKNPTLIYKSNKSLNEQLPSEKESIITIWLAWINKAQLGGYFLGILGSIMCIASTAIECWRKWQVESKDGMYPGVVWIGIWKACYLHSTHPENRYIHCEEFTEDLMMLPREIFLAQDLMTLSCIVGAVAITVMSFALGIVVKDIGHTHRLFILFSVGGVLNFVAGIMVLIPVFWNLHSILENRHIVFPEFFQMPTVPKHQEVGPAIYVGYSAAVLFLASGVMIICNRSVLQVHAENVSPAANVSLTTQFSTNFGSSVIINVIKREKSDFSDDEN</sequence>
<evidence type="ECO:0000256" key="3">
    <source>
        <dbReference type="ARBA" id="ARBA00008295"/>
    </source>
</evidence>
<evidence type="ECO:0000313" key="12">
    <source>
        <dbReference type="RefSeq" id="XP_034290982.1"/>
    </source>
</evidence>
<dbReference type="InterPro" id="IPR004031">
    <property type="entry name" value="PMP22/EMP/MP20/Claudin"/>
</dbReference>
<feature type="transmembrane region" description="Helical" evidence="10">
    <location>
        <begin position="136"/>
        <end position="159"/>
    </location>
</feature>
<organism evidence="11 12">
    <name type="scientific">Pantherophis guttatus</name>
    <name type="common">Corn snake</name>
    <name type="synonym">Elaphe guttata</name>
    <dbReference type="NCBI Taxonomy" id="94885"/>
    <lineage>
        <taxon>Eukaryota</taxon>
        <taxon>Metazoa</taxon>
        <taxon>Chordata</taxon>
        <taxon>Craniata</taxon>
        <taxon>Vertebrata</taxon>
        <taxon>Euteleostomi</taxon>
        <taxon>Lepidosauria</taxon>
        <taxon>Squamata</taxon>
        <taxon>Bifurcata</taxon>
        <taxon>Unidentata</taxon>
        <taxon>Episquamata</taxon>
        <taxon>Toxicofera</taxon>
        <taxon>Serpentes</taxon>
        <taxon>Colubroidea</taxon>
        <taxon>Colubridae</taxon>
        <taxon>Colubrinae</taxon>
        <taxon>Pantherophis</taxon>
    </lineage>
</organism>
<dbReference type="GO" id="GO:0005923">
    <property type="term" value="C:bicellular tight junction"/>
    <property type="evidence" value="ECO:0007669"/>
    <property type="project" value="UniProtKB-SubCell"/>
</dbReference>
<evidence type="ECO:0000256" key="1">
    <source>
        <dbReference type="ARBA" id="ARBA00004435"/>
    </source>
</evidence>
<dbReference type="KEGG" id="pgut:117675987"/>
<feature type="transmembrane region" description="Helical" evidence="10">
    <location>
        <begin position="223"/>
        <end position="243"/>
    </location>
</feature>
<dbReference type="InParanoid" id="A0A6P9D5N3"/>
<feature type="transmembrane region" description="Helical" evidence="10">
    <location>
        <begin position="56"/>
        <end position="75"/>
    </location>
</feature>
<dbReference type="PANTHER" id="PTHR12002">
    <property type="entry name" value="CLAUDIN"/>
    <property type="match status" value="1"/>
</dbReference>
<keyword evidence="8 10" id="KW-1133">Transmembrane helix</keyword>
<evidence type="ECO:0000256" key="5">
    <source>
        <dbReference type="ARBA" id="ARBA00022475"/>
    </source>
</evidence>
<name>A0A6P9D5N3_PANGU</name>
<evidence type="ECO:0000256" key="10">
    <source>
        <dbReference type="SAM" id="Phobius"/>
    </source>
</evidence>
<comment type="similarity">
    <text evidence="3">Belongs to the claudin family.</text>
</comment>
<feature type="transmembrane region" description="Helical" evidence="10">
    <location>
        <begin position="168"/>
        <end position="192"/>
    </location>
</feature>